<accession>A0A9P1DT96</accession>
<comment type="catalytic activity">
    <reaction evidence="7 8">
        <text>geranylgeranyl diphosphate + L-cysteinyl-[protein] = S-geranylgeranyl-L-cysteinyl-[protein] + diphosphate</text>
        <dbReference type="Rhea" id="RHEA:21240"/>
        <dbReference type="Rhea" id="RHEA-COMP:10131"/>
        <dbReference type="Rhea" id="RHEA-COMP:11537"/>
        <dbReference type="ChEBI" id="CHEBI:29950"/>
        <dbReference type="ChEBI" id="CHEBI:33019"/>
        <dbReference type="ChEBI" id="CHEBI:57533"/>
        <dbReference type="ChEBI" id="CHEBI:86021"/>
        <dbReference type="EC" id="2.5.1.60"/>
    </reaction>
</comment>
<evidence type="ECO:0000256" key="1">
    <source>
        <dbReference type="ARBA" id="ARBA00010497"/>
    </source>
</evidence>
<evidence type="ECO:0000256" key="3">
    <source>
        <dbReference type="ARBA" id="ARBA00022679"/>
    </source>
</evidence>
<evidence type="ECO:0000256" key="6">
    <source>
        <dbReference type="ARBA" id="ARBA00022833"/>
    </source>
</evidence>
<dbReference type="SUPFAM" id="SSF48239">
    <property type="entry name" value="Terpenoid cyclases/Protein prenyltransferases"/>
    <property type="match status" value="1"/>
</dbReference>
<dbReference type="EMBL" id="CAMXCT010006555">
    <property type="protein sequence ID" value="CAI4015846.1"/>
    <property type="molecule type" value="Genomic_DNA"/>
</dbReference>
<dbReference type="InterPro" id="IPR045089">
    <property type="entry name" value="PGGT1B-like"/>
</dbReference>
<dbReference type="Gene3D" id="1.50.10.20">
    <property type="match status" value="1"/>
</dbReference>
<keyword evidence="6 8" id="KW-0862">Zinc</keyword>
<comment type="caution">
    <text evidence="10">The sequence shown here is derived from an EMBL/GenBank/DDBJ whole genome shotgun (WGS) entry which is preliminary data.</text>
</comment>
<dbReference type="InterPro" id="IPR001330">
    <property type="entry name" value="Prenyltrans"/>
</dbReference>
<dbReference type="GO" id="GO:0046872">
    <property type="term" value="F:metal ion binding"/>
    <property type="evidence" value="ECO:0007669"/>
    <property type="project" value="UniProtKB-KW"/>
</dbReference>
<dbReference type="InterPro" id="IPR026873">
    <property type="entry name" value="Ptb1"/>
</dbReference>
<comment type="cofactor">
    <cofactor evidence="8">
        <name>Zn(2+)</name>
        <dbReference type="ChEBI" id="CHEBI:29105"/>
    </cofactor>
    <text evidence="8">Binds 1 zinc ion per subunit.</text>
</comment>
<sequence>MPECAASHLKFLDLFLSSGFKSLKKIDDLKDDLEKVGRDALLPGLGADKAKKLLAACVAETSLLSAIYWICCSYALLGHEVDSERRQRILTFIASCRGASGAFAPHPAQREELLSTVSAVQLAVLLGEPELLEVSKVAAYIRSLQLPDGSFTPFRGAGESQGDCRFTFAALCAMTLLKQLGGSDAEHPDDSELCDAHAATADWLLQCQNLDGGFGCRPRECESHAGHTFCCLAALSLLGRLDGLSHRGRGRLLRWLAARQTPQGGMNGRPGKKPDVCYTWWTLAAAQLAESLVDSRLSDIFDLNALQKFVHLCMADQGGIGPHPEDDPDPFHTFFGLAGLSLCAGDHGVLALERMEPTLVLPVGLLKGSAKVS</sequence>
<dbReference type="InterPro" id="IPR008930">
    <property type="entry name" value="Terpenoid_cyclase/PrenylTrfase"/>
</dbReference>
<dbReference type="GO" id="GO:0005968">
    <property type="term" value="C:Rab-protein geranylgeranyltransferase complex"/>
    <property type="evidence" value="ECO:0007669"/>
    <property type="project" value="UniProtKB-UniRule"/>
</dbReference>
<keyword evidence="4 8" id="KW-0479">Metal-binding</keyword>
<dbReference type="GO" id="GO:0004663">
    <property type="term" value="F:Rab geranylgeranyltransferase activity"/>
    <property type="evidence" value="ECO:0007669"/>
    <property type="project" value="UniProtKB-UniRule"/>
</dbReference>
<proteinExistence type="inferred from homology"/>
<dbReference type="Proteomes" id="UP001152797">
    <property type="component" value="Unassembled WGS sequence"/>
</dbReference>
<dbReference type="PANTHER" id="PTHR11774:SF11">
    <property type="entry name" value="GERANYLGERANYL TRANSFERASE TYPE-2 SUBUNIT BETA"/>
    <property type="match status" value="1"/>
</dbReference>
<evidence type="ECO:0000313" key="10">
    <source>
        <dbReference type="EMBL" id="CAI4015846.1"/>
    </source>
</evidence>
<comment type="similarity">
    <text evidence="1 8">Belongs to the protein prenyltransferase subunit beta family.</text>
</comment>
<dbReference type="EC" id="2.5.1.60" evidence="8"/>
<reference evidence="10" key="1">
    <citation type="submission" date="2022-10" db="EMBL/GenBank/DDBJ databases">
        <authorList>
            <person name="Chen Y."/>
            <person name="Dougan E. K."/>
            <person name="Chan C."/>
            <person name="Rhodes N."/>
            <person name="Thang M."/>
        </authorList>
    </citation>
    <scope>NUCLEOTIDE SEQUENCE</scope>
</reference>
<dbReference type="AlphaFoldDB" id="A0A9P1DT96"/>
<keyword evidence="3 8" id="KW-0808">Transferase</keyword>
<name>A0A9P1DT96_9DINO</name>
<keyword evidence="5" id="KW-0677">Repeat</keyword>
<dbReference type="EMBL" id="CAMXCT020006555">
    <property type="protein sequence ID" value="CAL1169221.1"/>
    <property type="molecule type" value="Genomic_DNA"/>
</dbReference>
<evidence type="ECO:0000256" key="8">
    <source>
        <dbReference type="RuleBase" id="RU365076"/>
    </source>
</evidence>
<gene>
    <name evidence="10" type="ORF">C1SCF055_LOCUS40649</name>
</gene>
<evidence type="ECO:0000256" key="4">
    <source>
        <dbReference type="ARBA" id="ARBA00022723"/>
    </source>
</evidence>
<comment type="function">
    <text evidence="8">Catalyzes the transfer of a geranylgeranyl moiety from geranylgeranyl diphosphate to both cysteines of proteins with the C-terminal sequence -XXCC, -XCXC and -CCXX.</text>
</comment>
<organism evidence="10">
    <name type="scientific">Cladocopium goreaui</name>
    <dbReference type="NCBI Taxonomy" id="2562237"/>
    <lineage>
        <taxon>Eukaryota</taxon>
        <taxon>Sar</taxon>
        <taxon>Alveolata</taxon>
        <taxon>Dinophyceae</taxon>
        <taxon>Suessiales</taxon>
        <taxon>Symbiodiniaceae</taxon>
        <taxon>Cladocopium</taxon>
    </lineage>
</organism>
<keyword evidence="2 8" id="KW-0637">Prenyltransferase</keyword>
<dbReference type="Pfam" id="PF00432">
    <property type="entry name" value="Prenyltrans"/>
    <property type="match status" value="1"/>
</dbReference>
<evidence type="ECO:0000313" key="11">
    <source>
        <dbReference type="EMBL" id="CAL4803158.1"/>
    </source>
</evidence>
<feature type="domain" description="Prenyltransferase alpha-alpha toroid" evidence="9">
    <location>
        <begin position="58"/>
        <end position="360"/>
    </location>
</feature>
<evidence type="ECO:0000313" key="12">
    <source>
        <dbReference type="Proteomes" id="UP001152797"/>
    </source>
</evidence>
<reference evidence="11 12" key="2">
    <citation type="submission" date="2024-05" db="EMBL/GenBank/DDBJ databases">
        <authorList>
            <person name="Chen Y."/>
            <person name="Shah S."/>
            <person name="Dougan E. K."/>
            <person name="Thang M."/>
            <person name="Chan C."/>
        </authorList>
    </citation>
    <scope>NUCLEOTIDE SEQUENCE [LARGE SCALE GENOMIC DNA]</scope>
</reference>
<evidence type="ECO:0000256" key="2">
    <source>
        <dbReference type="ARBA" id="ARBA00022602"/>
    </source>
</evidence>
<evidence type="ECO:0000256" key="7">
    <source>
        <dbReference type="ARBA" id="ARBA00047658"/>
    </source>
</evidence>
<protein>
    <recommendedName>
        <fullName evidence="8">Geranylgeranyl transferase type-2 subunit beta</fullName>
        <ecNumber evidence="8">2.5.1.60</ecNumber>
    </recommendedName>
</protein>
<dbReference type="OrthoDB" id="5428259at2759"/>
<keyword evidence="12" id="KW-1185">Reference proteome</keyword>
<dbReference type="EMBL" id="CAMXCT030006555">
    <property type="protein sequence ID" value="CAL4803158.1"/>
    <property type="molecule type" value="Genomic_DNA"/>
</dbReference>
<evidence type="ECO:0000259" key="9">
    <source>
        <dbReference type="Pfam" id="PF00432"/>
    </source>
</evidence>
<dbReference type="CDD" id="cd02894">
    <property type="entry name" value="GGTase-II"/>
    <property type="match status" value="1"/>
</dbReference>
<evidence type="ECO:0000256" key="5">
    <source>
        <dbReference type="ARBA" id="ARBA00022737"/>
    </source>
</evidence>
<dbReference type="PANTHER" id="PTHR11774">
    <property type="entry name" value="GERANYLGERANYL TRANSFERASE TYPE BETA SUBUNIT"/>
    <property type="match status" value="1"/>
</dbReference>